<gene>
    <name evidence="1" type="ordered locus">Anacy_0008</name>
</gene>
<proteinExistence type="predicted"/>
<accession>K9Z8U7</accession>
<name>K9Z8U7_ANACC</name>
<dbReference type="Proteomes" id="UP000010474">
    <property type="component" value="Chromosome"/>
</dbReference>
<evidence type="ECO:0000313" key="1">
    <source>
        <dbReference type="EMBL" id="AFZ55623.1"/>
    </source>
</evidence>
<dbReference type="STRING" id="272123.Anacy_0008"/>
<dbReference type="RefSeq" id="WP_015212280.1">
    <property type="nucleotide sequence ID" value="NC_019771.1"/>
</dbReference>
<dbReference type="HOGENOM" id="CLU_045822_0_0_3"/>
<protein>
    <submittedName>
        <fullName evidence="1">Uncharacterized protein</fullName>
    </submittedName>
</protein>
<keyword evidence="2" id="KW-1185">Reference proteome</keyword>
<evidence type="ECO:0000313" key="2">
    <source>
        <dbReference type="Proteomes" id="UP000010474"/>
    </source>
</evidence>
<reference evidence="2" key="1">
    <citation type="journal article" date="2013" name="Proc. Natl. Acad. Sci. U.S.A.">
        <title>Improving the coverage of the cyanobacterial phylum using diversity-driven genome sequencing.</title>
        <authorList>
            <person name="Shih P.M."/>
            <person name="Wu D."/>
            <person name="Latifi A."/>
            <person name="Axen S.D."/>
            <person name="Fewer D.P."/>
            <person name="Talla E."/>
            <person name="Calteau A."/>
            <person name="Cai F."/>
            <person name="Tandeau de Marsac N."/>
            <person name="Rippka R."/>
            <person name="Herdman M."/>
            <person name="Sivonen K."/>
            <person name="Coursin T."/>
            <person name="Laurent T."/>
            <person name="Goodwin L."/>
            <person name="Nolan M."/>
            <person name="Davenport K.W."/>
            <person name="Han C.S."/>
            <person name="Rubin E.M."/>
            <person name="Eisen J.A."/>
            <person name="Woyke T."/>
            <person name="Gugger M."/>
            <person name="Kerfeld C.A."/>
        </authorList>
    </citation>
    <scope>NUCLEOTIDE SEQUENCE [LARGE SCALE GENOMIC DNA]</scope>
    <source>
        <strain evidence="2">ATCC 27899 / PCC 7122</strain>
    </source>
</reference>
<dbReference type="eggNOG" id="ENOG5030IJZ">
    <property type="taxonomic scope" value="Bacteria"/>
</dbReference>
<sequence length="401" mass="45393">MSKTHLWQEEMTEAEGSITISITIENHQKTRTRLWYRLPYECRELVTNSCDPFVVATILMAMNQSTDLIVHGEVSPSLLQNLTEFQAAWNSWLPNNYSLINIIADVEKEQINNQSSDQVIAAFSGGVDSCFTMFRHRTGSCGRWQRNLTAGLMVHGFDIPLSQKEIFDSTAQRSKIMLSSLGVELIPLATNFRQVIKVKWTDTFATALGSCVRLLQRGFQASLIPSSFPYNALSFPYGSNPVTDNLLSSNTFKIIHDGAAFSRLDKIREIVNWPEALEHIRVCWQGSQKDRNCCCCEKCVRTILNFRILGIDLPPCFEQDVTDNQILRLQVEAGGQLDALERTLKAAKKAGISKSWVNATEICIKRSQIENTLKNNLSPTLKKRLVQLRTLISKKEFIDIR</sequence>
<dbReference type="PATRIC" id="fig|272123.3.peg.8"/>
<dbReference type="KEGG" id="acy:Anacy_0008"/>
<dbReference type="AlphaFoldDB" id="K9Z8U7"/>
<dbReference type="EMBL" id="CP003659">
    <property type="protein sequence ID" value="AFZ55623.1"/>
    <property type="molecule type" value="Genomic_DNA"/>
</dbReference>
<dbReference type="OrthoDB" id="396512at2"/>
<organism evidence="1 2">
    <name type="scientific">Anabaena cylindrica (strain ATCC 27899 / PCC 7122)</name>
    <dbReference type="NCBI Taxonomy" id="272123"/>
    <lineage>
        <taxon>Bacteria</taxon>
        <taxon>Bacillati</taxon>
        <taxon>Cyanobacteriota</taxon>
        <taxon>Cyanophyceae</taxon>
        <taxon>Nostocales</taxon>
        <taxon>Nostocaceae</taxon>
        <taxon>Anabaena</taxon>
    </lineage>
</organism>